<reference evidence="4" key="1">
    <citation type="journal article" date="2019" name="Int. J. Syst. Evol. Microbiol.">
        <title>The Global Catalogue of Microorganisms (GCM) 10K type strain sequencing project: providing services to taxonomists for standard genome sequencing and annotation.</title>
        <authorList>
            <consortium name="The Broad Institute Genomics Platform"/>
            <consortium name="The Broad Institute Genome Sequencing Center for Infectious Disease"/>
            <person name="Wu L."/>
            <person name="Ma J."/>
        </authorList>
    </citation>
    <scope>NUCLEOTIDE SEQUENCE [LARGE SCALE GENOMIC DNA]</scope>
    <source>
        <strain evidence="4">JCM 17329</strain>
    </source>
</reference>
<proteinExistence type="predicted"/>
<organism evidence="3 4">
    <name type="scientific">Oceanisphaera sediminis</name>
    <dbReference type="NCBI Taxonomy" id="981381"/>
    <lineage>
        <taxon>Bacteria</taxon>
        <taxon>Pseudomonadati</taxon>
        <taxon>Pseudomonadota</taxon>
        <taxon>Gammaproteobacteria</taxon>
        <taxon>Aeromonadales</taxon>
        <taxon>Aeromonadaceae</taxon>
        <taxon>Oceanisphaera</taxon>
    </lineage>
</organism>
<sequence>MENQHRKISGYRELSQEEIDLMNRIKSQGRELMVLCDELKGALEKQQREKMHNATSNTDDNAEFERFVDAEPIRWADIGKTDIQTGIMALVRAVAQPVGV</sequence>
<evidence type="ECO:0000313" key="3">
    <source>
        <dbReference type="EMBL" id="GAA3721276.1"/>
    </source>
</evidence>
<comment type="caution">
    <text evidence="3">The sequence shown here is derived from an EMBL/GenBank/DDBJ whole genome shotgun (WGS) entry which is preliminary data.</text>
</comment>
<accession>A0ABP7EPB7</accession>
<dbReference type="Proteomes" id="UP001501479">
    <property type="component" value="Unassembled WGS sequence"/>
</dbReference>
<gene>
    <name evidence="3" type="ORF">GCM10022421_32340</name>
</gene>
<dbReference type="RefSeq" id="WP_344965803.1">
    <property type="nucleotide sequence ID" value="NZ_BAABDS010000046.1"/>
</dbReference>
<keyword evidence="1" id="KW-0547">Nucleotide-binding</keyword>
<dbReference type="EMBL" id="BAABDS010000046">
    <property type="protein sequence ID" value="GAA3721276.1"/>
    <property type="molecule type" value="Genomic_DNA"/>
</dbReference>
<evidence type="ECO:0000313" key="4">
    <source>
        <dbReference type="Proteomes" id="UP001501479"/>
    </source>
</evidence>
<evidence type="ECO:0000259" key="2">
    <source>
        <dbReference type="Pfam" id="PF24729"/>
    </source>
</evidence>
<evidence type="ECO:0000256" key="1">
    <source>
        <dbReference type="ARBA" id="ARBA00022741"/>
    </source>
</evidence>
<name>A0ABP7EPB7_9GAMM</name>
<feature type="domain" description="Acb2/Tad1 hairpin" evidence="2">
    <location>
        <begin position="7"/>
        <end position="95"/>
    </location>
</feature>
<keyword evidence="4" id="KW-1185">Reference proteome</keyword>
<protein>
    <recommendedName>
        <fullName evidence="2">Acb2/Tad1 hairpin domain-containing protein</fullName>
    </recommendedName>
</protein>
<dbReference type="InterPro" id="IPR056098">
    <property type="entry name" value="Acb2/Tad1_hairpin"/>
</dbReference>
<dbReference type="Pfam" id="PF24729">
    <property type="entry name" value="Acb2_Tad1_hairpin"/>
    <property type="match status" value="1"/>
</dbReference>